<evidence type="ECO:0000313" key="6">
    <source>
        <dbReference type="EMBL" id="KAL1488790.1"/>
    </source>
</evidence>
<organism evidence="6 7">
    <name type="scientific">Hypothenemus hampei</name>
    <name type="common">Coffee berry borer</name>
    <dbReference type="NCBI Taxonomy" id="57062"/>
    <lineage>
        <taxon>Eukaryota</taxon>
        <taxon>Metazoa</taxon>
        <taxon>Ecdysozoa</taxon>
        <taxon>Arthropoda</taxon>
        <taxon>Hexapoda</taxon>
        <taxon>Insecta</taxon>
        <taxon>Pterygota</taxon>
        <taxon>Neoptera</taxon>
        <taxon>Endopterygota</taxon>
        <taxon>Coleoptera</taxon>
        <taxon>Polyphaga</taxon>
        <taxon>Cucujiformia</taxon>
        <taxon>Curculionidae</taxon>
        <taxon>Scolytinae</taxon>
        <taxon>Hypothenemus</taxon>
    </lineage>
</organism>
<dbReference type="GO" id="GO:0009117">
    <property type="term" value="P:nucleotide metabolic process"/>
    <property type="evidence" value="ECO:0007669"/>
    <property type="project" value="UniProtKB-KW"/>
</dbReference>
<dbReference type="AlphaFoldDB" id="A0ABD1E2I7"/>
<dbReference type="PANTHER" id="PTHR11241">
    <property type="entry name" value="DEOXYURIDINE 5'-TRIPHOSPHATE NUCLEOTIDOHYDROLASE"/>
    <property type="match status" value="1"/>
</dbReference>
<evidence type="ECO:0000256" key="2">
    <source>
        <dbReference type="ARBA" id="ARBA00006581"/>
    </source>
</evidence>
<comment type="similarity">
    <text evidence="2">Belongs to the dUTPase family.</text>
</comment>
<comment type="caution">
    <text evidence="6">The sequence shown here is derived from an EMBL/GenBank/DDBJ whole genome shotgun (WGS) entry which is preliminary data.</text>
</comment>
<gene>
    <name evidence="6" type="ORF">ABEB36_014588</name>
</gene>
<proteinExistence type="inferred from homology"/>
<dbReference type="InterPro" id="IPR036157">
    <property type="entry name" value="dUTPase-like_sf"/>
</dbReference>
<keyword evidence="4" id="KW-0546">Nucleotide metabolism</keyword>
<keyword evidence="7" id="KW-1185">Reference proteome</keyword>
<dbReference type="Pfam" id="PF00692">
    <property type="entry name" value="dUTPase"/>
    <property type="match status" value="1"/>
</dbReference>
<evidence type="ECO:0000313" key="7">
    <source>
        <dbReference type="Proteomes" id="UP001566132"/>
    </source>
</evidence>
<dbReference type="EMBL" id="JBDJPC010000013">
    <property type="protein sequence ID" value="KAL1488790.1"/>
    <property type="molecule type" value="Genomic_DNA"/>
</dbReference>
<reference evidence="6 7" key="1">
    <citation type="submission" date="2024-05" db="EMBL/GenBank/DDBJ databases">
        <title>Genetic variation in Jamaican populations of the coffee berry borer (Hypothenemus hampei).</title>
        <authorList>
            <person name="Errbii M."/>
            <person name="Myrie A."/>
        </authorList>
    </citation>
    <scope>NUCLEOTIDE SEQUENCE [LARGE SCALE GENOMIC DNA]</scope>
    <source>
        <strain evidence="6">JA-Hopewell-2020-01-JO</strain>
        <tissue evidence="6">Whole body</tissue>
    </source>
</reference>
<dbReference type="EC" id="3.6.1.23" evidence="3"/>
<accession>A0ABD1E2I7</accession>
<sequence>MFNHSDETFIIKKEDRIAQLICEKIMYPETKEVKKLSTTERGEKAFGSTDI</sequence>
<evidence type="ECO:0000259" key="5">
    <source>
        <dbReference type="Pfam" id="PF00692"/>
    </source>
</evidence>
<comment type="pathway">
    <text evidence="1">Pyrimidine metabolism; dUMP biosynthesis; dUMP from dCTP (dUTP route): step 2/2.</text>
</comment>
<feature type="domain" description="dUTPase-like" evidence="5">
    <location>
        <begin position="1"/>
        <end position="49"/>
    </location>
</feature>
<dbReference type="InterPro" id="IPR008181">
    <property type="entry name" value="dUTPase"/>
</dbReference>
<dbReference type="GO" id="GO:0004170">
    <property type="term" value="F:dUTP diphosphatase activity"/>
    <property type="evidence" value="ECO:0007669"/>
    <property type="project" value="UniProtKB-EC"/>
</dbReference>
<dbReference type="SUPFAM" id="SSF51283">
    <property type="entry name" value="dUTPase-like"/>
    <property type="match status" value="1"/>
</dbReference>
<protein>
    <recommendedName>
        <fullName evidence="3">dUTP diphosphatase</fullName>
        <ecNumber evidence="3">3.6.1.23</ecNumber>
    </recommendedName>
</protein>
<dbReference type="PANTHER" id="PTHR11241:SF0">
    <property type="entry name" value="DEOXYURIDINE 5'-TRIPHOSPHATE NUCLEOTIDOHYDROLASE"/>
    <property type="match status" value="1"/>
</dbReference>
<evidence type="ECO:0000256" key="1">
    <source>
        <dbReference type="ARBA" id="ARBA00005142"/>
    </source>
</evidence>
<dbReference type="Gene3D" id="2.70.40.10">
    <property type="match status" value="1"/>
</dbReference>
<dbReference type="InterPro" id="IPR029054">
    <property type="entry name" value="dUTPase-like"/>
</dbReference>
<name>A0ABD1E2I7_HYPHA</name>
<evidence type="ECO:0000256" key="3">
    <source>
        <dbReference type="ARBA" id="ARBA00012379"/>
    </source>
</evidence>
<dbReference type="Proteomes" id="UP001566132">
    <property type="component" value="Unassembled WGS sequence"/>
</dbReference>
<evidence type="ECO:0000256" key="4">
    <source>
        <dbReference type="ARBA" id="ARBA00023080"/>
    </source>
</evidence>